<keyword evidence="13" id="KW-1185">Reference proteome</keyword>
<feature type="signal peptide" evidence="10">
    <location>
        <begin position="1"/>
        <end position="17"/>
    </location>
</feature>
<evidence type="ECO:0000256" key="1">
    <source>
        <dbReference type="ARBA" id="ARBA00004167"/>
    </source>
</evidence>
<dbReference type="GO" id="GO:0005886">
    <property type="term" value="C:plasma membrane"/>
    <property type="evidence" value="ECO:0007669"/>
    <property type="project" value="TreeGrafter"/>
</dbReference>
<comment type="subcellular location">
    <subcellularLocation>
        <location evidence="1">Membrane</location>
        <topology evidence="1">Single-pass membrane protein</topology>
    </subcellularLocation>
</comment>
<dbReference type="GO" id="GO:0030424">
    <property type="term" value="C:axon"/>
    <property type="evidence" value="ECO:0007669"/>
    <property type="project" value="TreeGrafter"/>
</dbReference>
<evidence type="ECO:0000313" key="12">
    <source>
        <dbReference type="EMBL" id="BFF93963.1"/>
    </source>
</evidence>
<dbReference type="PROSITE" id="PS50835">
    <property type="entry name" value="IG_LIKE"/>
    <property type="match status" value="5"/>
</dbReference>
<dbReference type="AlphaFoldDB" id="A0AAU9FE34"/>
<protein>
    <submittedName>
        <fullName evidence="12">Down syndrome cell adhesion molecule-like protein Dscam2</fullName>
    </submittedName>
</protein>
<dbReference type="SMART" id="SM00409">
    <property type="entry name" value="IG"/>
    <property type="match status" value="4"/>
</dbReference>
<organism evidence="12 13">
    <name type="scientific">Drosophila madeirensis</name>
    <name type="common">Fruit fly</name>
    <dbReference type="NCBI Taxonomy" id="30013"/>
    <lineage>
        <taxon>Eukaryota</taxon>
        <taxon>Metazoa</taxon>
        <taxon>Ecdysozoa</taxon>
        <taxon>Arthropoda</taxon>
        <taxon>Hexapoda</taxon>
        <taxon>Insecta</taxon>
        <taxon>Pterygota</taxon>
        <taxon>Neoptera</taxon>
        <taxon>Endopterygota</taxon>
        <taxon>Diptera</taxon>
        <taxon>Brachycera</taxon>
        <taxon>Muscomorpha</taxon>
        <taxon>Ephydroidea</taxon>
        <taxon>Drosophilidae</taxon>
        <taxon>Drosophila</taxon>
        <taxon>Sophophora</taxon>
    </lineage>
</organism>
<dbReference type="InterPro" id="IPR003599">
    <property type="entry name" value="Ig_sub"/>
</dbReference>
<dbReference type="FunFam" id="2.60.40.10:FF:000032">
    <property type="entry name" value="palladin isoform X1"/>
    <property type="match status" value="1"/>
</dbReference>
<keyword evidence="3 10" id="KW-0732">Signal</keyword>
<dbReference type="Pfam" id="PF13927">
    <property type="entry name" value="Ig_3"/>
    <property type="match status" value="1"/>
</dbReference>
<dbReference type="FunFam" id="2.60.40.10:FF:000017">
    <property type="entry name" value="Down syndrome cell adhesion molecule b"/>
    <property type="match status" value="1"/>
</dbReference>
<feature type="domain" description="Ig-like" evidence="11">
    <location>
        <begin position="350"/>
        <end position="421"/>
    </location>
</feature>
<dbReference type="InterPro" id="IPR013783">
    <property type="entry name" value="Ig-like_fold"/>
</dbReference>
<dbReference type="InterPro" id="IPR003598">
    <property type="entry name" value="Ig_sub2"/>
</dbReference>
<dbReference type="EMBL" id="AP029264">
    <property type="protein sequence ID" value="BFF93963.1"/>
    <property type="molecule type" value="Genomic_DNA"/>
</dbReference>
<evidence type="ECO:0000313" key="13">
    <source>
        <dbReference type="Proteomes" id="UP001500889"/>
    </source>
</evidence>
<feature type="domain" description="Ig-like" evidence="11">
    <location>
        <begin position="239"/>
        <end position="331"/>
    </location>
</feature>
<keyword evidence="4" id="KW-0677">Repeat</keyword>
<dbReference type="InterPro" id="IPR007110">
    <property type="entry name" value="Ig-like_dom"/>
</dbReference>
<evidence type="ECO:0000256" key="9">
    <source>
        <dbReference type="ARBA" id="ARBA00023319"/>
    </source>
</evidence>
<dbReference type="InterPro" id="IPR036179">
    <property type="entry name" value="Ig-like_dom_sf"/>
</dbReference>
<evidence type="ECO:0000256" key="6">
    <source>
        <dbReference type="ARBA" id="ARBA00022989"/>
    </source>
</evidence>
<dbReference type="Pfam" id="PF07679">
    <property type="entry name" value="I-set"/>
    <property type="match status" value="3"/>
</dbReference>
<dbReference type="GO" id="GO:0007411">
    <property type="term" value="P:axon guidance"/>
    <property type="evidence" value="ECO:0007669"/>
    <property type="project" value="TreeGrafter"/>
</dbReference>
<evidence type="ECO:0000256" key="7">
    <source>
        <dbReference type="ARBA" id="ARBA00023136"/>
    </source>
</evidence>
<dbReference type="GO" id="GO:0070593">
    <property type="term" value="P:dendrite self-avoidance"/>
    <property type="evidence" value="ECO:0007669"/>
    <property type="project" value="TreeGrafter"/>
</dbReference>
<keyword evidence="5" id="KW-0130">Cell adhesion</keyword>
<dbReference type="Gene3D" id="2.60.40.10">
    <property type="entry name" value="Immunoglobulins"/>
    <property type="match status" value="5"/>
</dbReference>
<evidence type="ECO:0000256" key="2">
    <source>
        <dbReference type="ARBA" id="ARBA00022692"/>
    </source>
</evidence>
<sequence>MGWTLIYFLSCIPIAFSFPETDGSSFFDTQGPSFSIEPPGRVEFMNNAGNTVDCAANGNPPPNIQWLDKENNPISSIFKARHVLANSSLYFQPFAAEEFRQDVHWSIYRCTASNSVGTIISKDVVVRAVVHQRYEPEVQNPGGFLGSNVLIKCTIPSFVKEYVTVTSWLQEPNFNIYPSLEGDGKNHMLLTGELLVYNITKSDAQKVYRCRTHHKLTQDSVVSNNVGKIQLTEMRELVPPIINEKNTKLMIRAGDPLVVACVAYANPKPTYRWHTKRANNEESIQHMLATGRAKTKDGTLIISAVTKVDNGAFFCTVTNSEGTETFKVDLSVTSALSASIQPAIQTVSLGHTADLVCSISGFPRQSVVWMKDGGTLRTGSRVRLLSNEHIHISSIVKEDKGMYQCILKNDFESTQSSAELRLGEVAPQLLYKFIEQTMQPGPSVSLKCSASGNPTPKIVWYVDGFPLPNNDRLMIGQYVTMFGDVISHVNITAVKSEDGGDYECRALSKAGVASHSARLNIYGMPYIRHMPKLSAVAGKVFTLKCPIAGYPIETVNIEKGKIL</sequence>
<dbReference type="InterPro" id="IPR013098">
    <property type="entry name" value="Ig_I-set"/>
</dbReference>
<proteinExistence type="predicted"/>
<dbReference type="GO" id="GO:0007156">
    <property type="term" value="P:homophilic cell adhesion via plasma membrane adhesion molecules"/>
    <property type="evidence" value="ECO:0007669"/>
    <property type="project" value="TreeGrafter"/>
</dbReference>
<dbReference type="Proteomes" id="UP001500889">
    <property type="component" value="Chromosome U"/>
</dbReference>
<dbReference type="GO" id="GO:0098632">
    <property type="term" value="F:cell-cell adhesion mediator activity"/>
    <property type="evidence" value="ECO:0007669"/>
    <property type="project" value="TreeGrafter"/>
</dbReference>
<feature type="chain" id="PRO_5043706501" evidence="10">
    <location>
        <begin position="18"/>
        <end position="563"/>
    </location>
</feature>
<gene>
    <name evidence="12" type="ORF">DMAD_11704</name>
</gene>
<keyword evidence="2" id="KW-0812">Transmembrane</keyword>
<evidence type="ECO:0000259" key="11">
    <source>
        <dbReference type="PROSITE" id="PS50835"/>
    </source>
</evidence>
<evidence type="ECO:0000256" key="4">
    <source>
        <dbReference type="ARBA" id="ARBA00022737"/>
    </source>
</evidence>
<accession>A0AAU9FE34</accession>
<evidence type="ECO:0000256" key="5">
    <source>
        <dbReference type="ARBA" id="ARBA00022889"/>
    </source>
</evidence>
<feature type="domain" description="Ig-like" evidence="11">
    <location>
        <begin position="427"/>
        <end position="520"/>
    </location>
</feature>
<dbReference type="CDD" id="cd00096">
    <property type="entry name" value="Ig"/>
    <property type="match status" value="1"/>
</dbReference>
<keyword evidence="9" id="KW-0393">Immunoglobulin domain</keyword>
<dbReference type="SMART" id="SM00408">
    <property type="entry name" value="IGc2"/>
    <property type="match status" value="4"/>
</dbReference>
<feature type="domain" description="Ig-like" evidence="11">
    <location>
        <begin position="32"/>
        <end position="121"/>
    </location>
</feature>
<feature type="domain" description="Ig-like" evidence="11">
    <location>
        <begin position="136"/>
        <end position="223"/>
    </location>
</feature>
<keyword evidence="6" id="KW-1133">Transmembrane helix</keyword>
<dbReference type="SUPFAM" id="SSF48726">
    <property type="entry name" value="Immunoglobulin"/>
    <property type="match status" value="5"/>
</dbReference>
<dbReference type="CDD" id="cd20956">
    <property type="entry name" value="IgI_4_Dscam"/>
    <property type="match status" value="1"/>
</dbReference>
<evidence type="ECO:0000256" key="10">
    <source>
        <dbReference type="SAM" id="SignalP"/>
    </source>
</evidence>
<evidence type="ECO:0000256" key="8">
    <source>
        <dbReference type="ARBA" id="ARBA00023157"/>
    </source>
</evidence>
<keyword evidence="8" id="KW-1015">Disulfide bond</keyword>
<dbReference type="PANTHER" id="PTHR10075:SF100">
    <property type="entry name" value="FASCICLIN-2"/>
    <property type="match status" value="1"/>
</dbReference>
<name>A0AAU9FE34_DROMD</name>
<reference evidence="12 13" key="1">
    <citation type="submission" date="2024-02" db="EMBL/GenBank/DDBJ databases">
        <title>A chromosome-level genome assembly of Drosophila madeirensis, a fruit fly species endemic to Madeira island.</title>
        <authorList>
            <person name="Tomihara K."/>
            <person name="Llopart A."/>
            <person name="Yamamoto D."/>
        </authorList>
    </citation>
    <scope>NUCLEOTIDE SEQUENCE [LARGE SCALE GENOMIC DNA]</scope>
    <source>
        <strain evidence="12 13">RF1</strain>
    </source>
</reference>
<dbReference type="PANTHER" id="PTHR10075">
    <property type="entry name" value="BASIGIN RELATED"/>
    <property type="match status" value="1"/>
</dbReference>
<keyword evidence="7" id="KW-0472">Membrane</keyword>
<evidence type="ECO:0000256" key="3">
    <source>
        <dbReference type="ARBA" id="ARBA00022729"/>
    </source>
</evidence>